<dbReference type="EMBL" id="JAMDKF010000045">
    <property type="protein sequence ID" value="MEE6042631.1"/>
    <property type="molecule type" value="Genomic_DNA"/>
</dbReference>
<protein>
    <submittedName>
        <fullName evidence="2">Helix-turn-helix transcriptional regulator</fullName>
    </submittedName>
</protein>
<reference evidence="2 3" key="1">
    <citation type="journal article" date="2022" name="Front. Microbiol.">
        <title>Commensal bacteria contribute to the growth of multidrug-resistant Avibacterium paragallinarum in chickens.</title>
        <authorList>
            <person name="Zhu J."/>
            <person name="Chen Y."/>
            <person name="Wu Y."/>
            <person name="Wang Y."/>
            <person name="Zhu K."/>
        </authorList>
    </citation>
    <scope>NUCLEOTIDE SEQUENCE [LARGE SCALE GENOMIC DNA]</scope>
    <source>
        <strain evidence="2 3">AV25</strain>
    </source>
</reference>
<dbReference type="Gene3D" id="1.10.260.40">
    <property type="entry name" value="lambda repressor-like DNA-binding domains"/>
    <property type="match status" value="1"/>
</dbReference>
<dbReference type="CDD" id="cd00093">
    <property type="entry name" value="HTH_XRE"/>
    <property type="match status" value="1"/>
</dbReference>
<feature type="domain" description="HTH cro/C1-type" evidence="1">
    <location>
        <begin position="2"/>
        <end position="28"/>
    </location>
</feature>
<evidence type="ECO:0000313" key="2">
    <source>
        <dbReference type="EMBL" id="MEE6042631.1"/>
    </source>
</evidence>
<dbReference type="InterPro" id="IPR010982">
    <property type="entry name" value="Lambda_DNA-bd_dom_sf"/>
</dbReference>
<dbReference type="Pfam" id="PF01381">
    <property type="entry name" value="HTH_3"/>
    <property type="match status" value="1"/>
</dbReference>
<comment type="caution">
    <text evidence="2">The sequence shown here is derived from an EMBL/GenBank/DDBJ whole genome shotgun (WGS) entry which is preliminary data.</text>
</comment>
<keyword evidence="3" id="KW-1185">Reference proteome</keyword>
<dbReference type="PROSITE" id="PS50943">
    <property type="entry name" value="HTH_CROC1"/>
    <property type="match status" value="1"/>
</dbReference>
<dbReference type="Proteomes" id="UP001347884">
    <property type="component" value="Unassembled WGS sequence"/>
</dbReference>
<accession>A0ABU7QL12</accession>
<proteinExistence type="predicted"/>
<evidence type="ECO:0000259" key="1">
    <source>
        <dbReference type="PROSITE" id="PS50943"/>
    </source>
</evidence>
<feature type="non-terminal residue" evidence="2">
    <location>
        <position position="28"/>
    </location>
</feature>
<sequence length="28" mass="2979">MQEQGLTQGQIAKAIGKSITTVSQYLKG</sequence>
<dbReference type="SUPFAM" id="SSF47413">
    <property type="entry name" value="lambda repressor-like DNA-binding domains"/>
    <property type="match status" value="1"/>
</dbReference>
<name>A0ABU7QL12_AVIPA</name>
<evidence type="ECO:0000313" key="3">
    <source>
        <dbReference type="Proteomes" id="UP001347884"/>
    </source>
</evidence>
<organism evidence="2 3">
    <name type="scientific">Avibacterium paragallinarum</name>
    <name type="common">Haemophilus gallinarum</name>
    <dbReference type="NCBI Taxonomy" id="728"/>
    <lineage>
        <taxon>Bacteria</taxon>
        <taxon>Pseudomonadati</taxon>
        <taxon>Pseudomonadota</taxon>
        <taxon>Gammaproteobacteria</taxon>
        <taxon>Pasteurellales</taxon>
        <taxon>Pasteurellaceae</taxon>
        <taxon>Avibacterium</taxon>
    </lineage>
</organism>
<gene>
    <name evidence="2" type="ORF">M5S13_12265</name>
</gene>
<dbReference type="InterPro" id="IPR001387">
    <property type="entry name" value="Cro/C1-type_HTH"/>
</dbReference>